<feature type="compositionally biased region" description="Low complexity" evidence="1">
    <location>
        <begin position="932"/>
        <end position="946"/>
    </location>
</feature>
<dbReference type="CDD" id="cd00160">
    <property type="entry name" value="RhoGEF"/>
    <property type="match status" value="1"/>
</dbReference>
<dbReference type="GO" id="GO:0005737">
    <property type="term" value="C:cytoplasm"/>
    <property type="evidence" value="ECO:0007669"/>
    <property type="project" value="TreeGrafter"/>
</dbReference>
<dbReference type="Gene3D" id="1.20.900.10">
    <property type="entry name" value="Dbl homology (DH) domain"/>
    <property type="match status" value="1"/>
</dbReference>
<dbReference type="SUPFAM" id="SSF48065">
    <property type="entry name" value="DBL homology domain (DH-domain)"/>
    <property type="match status" value="1"/>
</dbReference>
<feature type="region of interest" description="Disordered" evidence="1">
    <location>
        <begin position="578"/>
        <end position="629"/>
    </location>
</feature>
<reference evidence="6" key="1">
    <citation type="submission" date="2015-02" db="EMBL/GenBank/DDBJ databases">
        <authorList>
            <person name="Gon?alves P."/>
        </authorList>
    </citation>
    <scope>NUCLEOTIDE SEQUENCE [LARGE SCALE GENOMIC DNA]</scope>
</reference>
<evidence type="ECO:0000259" key="2">
    <source>
        <dbReference type="PROSITE" id="PS50003"/>
    </source>
</evidence>
<gene>
    <name evidence="5" type="primary">SPOSA6832_04510</name>
</gene>
<feature type="compositionally biased region" description="Polar residues" evidence="1">
    <location>
        <begin position="599"/>
        <end position="608"/>
    </location>
</feature>
<name>A0A0D6ES95_SPOSA</name>
<dbReference type="InterPro" id="IPR010481">
    <property type="entry name" value="Cdc24/Scd1_N"/>
</dbReference>
<feature type="compositionally biased region" description="Polar residues" evidence="1">
    <location>
        <begin position="900"/>
        <end position="931"/>
    </location>
</feature>
<dbReference type="GO" id="GO:0031106">
    <property type="term" value="P:septin ring organization"/>
    <property type="evidence" value="ECO:0007669"/>
    <property type="project" value="TreeGrafter"/>
</dbReference>
<dbReference type="SMART" id="SM00233">
    <property type="entry name" value="PH"/>
    <property type="match status" value="1"/>
</dbReference>
<dbReference type="InterPro" id="IPR000270">
    <property type="entry name" value="PB1_dom"/>
</dbReference>
<keyword evidence="6" id="KW-1185">Reference proteome</keyword>
<evidence type="ECO:0000313" key="6">
    <source>
        <dbReference type="Proteomes" id="UP000243876"/>
    </source>
</evidence>
<dbReference type="Gene3D" id="2.30.29.30">
    <property type="entry name" value="Pleckstrin-homology domain (PH domain)/Phosphotyrosine-binding domain (PTB)"/>
    <property type="match status" value="1"/>
</dbReference>
<dbReference type="SUPFAM" id="SSF54277">
    <property type="entry name" value="CAD &amp; PB1 domains"/>
    <property type="match status" value="1"/>
</dbReference>
<dbReference type="InterPro" id="IPR035899">
    <property type="entry name" value="DBL_dom_sf"/>
</dbReference>
<dbReference type="Pfam" id="PF06395">
    <property type="entry name" value="CDC24"/>
    <property type="match status" value="1"/>
</dbReference>
<dbReference type="Pfam" id="PF15411">
    <property type="entry name" value="PH_10"/>
    <property type="match status" value="1"/>
</dbReference>
<feature type="domain" description="PH" evidence="2">
    <location>
        <begin position="453"/>
        <end position="579"/>
    </location>
</feature>
<feature type="domain" description="PB1" evidence="4">
    <location>
        <begin position="967"/>
        <end position="1051"/>
    </location>
</feature>
<dbReference type="SUPFAM" id="SSF50729">
    <property type="entry name" value="PH domain-like"/>
    <property type="match status" value="1"/>
</dbReference>
<dbReference type="Gene3D" id="3.10.20.90">
    <property type="entry name" value="Phosphatidylinositol 3-kinase Catalytic Subunit, Chain A, domain 1"/>
    <property type="match status" value="1"/>
</dbReference>
<feature type="compositionally biased region" description="Low complexity" evidence="1">
    <location>
        <begin position="19"/>
        <end position="41"/>
    </location>
</feature>
<feature type="compositionally biased region" description="Polar residues" evidence="1">
    <location>
        <begin position="803"/>
        <end position="812"/>
    </location>
</feature>
<dbReference type="InterPro" id="IPR053026">
    <property type="entry name" value="CDC42_GEF"/>
</dbReference>
<dbReference type="Pfam" id="PF00564">
    <property type="entry name" value="PB1"/>
    <property type="match status" value="1"/>
</dbReference>
<dbReference type="PROSITE" id="PS51745">
    <property type="entry name" value="PB1"/>
    <property type="match status" value="1"/>
</dbReference>
<dbReference type="CDD" id="cd05992">
    <property type="entry name" value="PB1"/>
    <property type="match status" value="1"/>
</dbReference>
<dbReference type="GO" id="GO:0043332">
    <property type="term" value="C:mating projection tip"/>
    <property type="evidence" value="ECO:0007669"/>
    <property type="project" value="TreeGrafter"/>
</dbReference>
<dbReference type="OrthoDB" id="1594986at2759"/>
<organism evidence="5 6">
    <name type="scientific">Sporidiobolus salmonicolor</name>
    <name type="common">Yeast-like fungus</name>
    <name type="synonym">Sporobolomyces salmonicolor</name>
    <dbReference type="NCBI Taxonomy" id="5005"/>
    <lineage>
        <taxon>Eukaryota</taxon>
        <taxon>Fungi</taxon>
        <taxon>Dikarya</taxon>
        <taxon>Basidiomycota</taxon>
        <taxon>Pucciniomycotina</taxon>
        <taxon>Microbotryomycetes</taxon>
        <taxon>Sporidiobolales</taxon>
        <taxon>Sporidiobolaceae</taxon>
        <taxon>Sporobolomyces</taxon>
    </lineage>
</organism>
<feature type="compositionally biased region" description="Polar residues" evidence="1">
    <location>
        <begin position="707"/>
        <end position="722"/>
    </location>
</feature>
<dbReference type="InterPro" id="IPR000219">
    <property type="entry name" value="DH_dom"/>
</dbReference>
<dbReference type="PANTHER" id="PTHR47339:SF1">
    <property type="entry name" value="CELL DIVISION CONTROL PROTEIN 24"/>
    <property type="match status" value="1"/>
</dbReference>
<dbReference type="InterPro" id="IPR053793">
    <property type="entry name" value="PB1-like"/>
</dbReference>
<dbReference type="Proteomes" id="UP000243876">
    <property type="component" value="Unassembled WGS sequence"/>
</dbReference>
<dbReference type="InterPro" id="IPR001849">
    <property type="entry name" value="PH_domain"/>
</dbReference>
<feature type="domain" description="DH" evidence="3">
    <location>
        <begin position="255"/>
        <end position="429"/>
    </location>
</feature>
<protein>
    <submittedName>
        <fullName evidence="5">SPOSA6832_04510-mRNA-1:cds</fullName>
    </submittedName>
</protein>
<feature type="compositionally biased region" description="Polar residues" evidence="1">
    <location>
        <begin position="822"/>
        <end position="831"/>
    </location>
</feature>
<evidence type="ECO:0000256" key="1">
    <source>
        <dbReference type="SAM" id="MobiDB-lite"/>
    </source>
</evidence>
<evidence type="ECO:0000259" key="3">
    <source>
        <dbReference type="PROSITE" id="PS50010"/>
    </source>
</evidence>
<dbReference type="InterPro" id="IPR011993">
    <property type="entry name" value="PH-like_dom_sf"/>
</dbReference>
<dbReference type="PROSITE" id="PS50010">
    <property type="entry name" value="DH_2"/>
    <property type="match status" value="1"/>
</dbReference>
<dbReference type="InterPro" id="IPR033511">
    <property type="entry name" value="Cdc24/Scd1_PH_dom"/>
</dbReference>
<feature type="compositionally biased region" description="Low complexity" evidence="1">
    <location>
        <begin position="741"/>
        <end position="760"/>
    </location>
</feature>
<evidence type="ECO:0000259" key="4">
    <source>
        <dbReference type="PROSITE" id="PS51745"/>
    </source>
</evidence>
<feature type="region of interest" description="Disordered" evidence="1">
    <location>
        <begin position="642"/>
        <end position="949"/>
    </location>
</feature>
<sequence length="1065" mass="115642">MAAVHPYASARPAPSPHPLSNAPSRSLSTSSTSATSTHLLSPRPMMDRMPSTFGDTPVATNSALNKAASASSSLYQNCLSVRDRLSRVPDFKARFFDNDELLAHAAAGLSGAGTGPAWGGSGFAGAGEDSGPFGSQADPVSQCLNVLRLGSSLCFLFNQLGHSHQLDVNPAATLGNLKACQRGTAHFVMACKQDLRWPESDLFAVNELYYQDTNGVVKVVHTVTKLLDELEAKGVLIPPAEEPERGPVQAGPSDERSLVVREILDSERKYMQDLEVLQDYQRQLQMNDILTQDQIHSLFINLNKLADFQRRFLIGVESNASLPPEQQRFGHLFLLSEENFACYEPYCANLTCAQDLAIAENAALSKLSHVLDPVSELAPLLIKPVQRICKYPLLLSTLLKNTPNTNPYYEELKAGLESIMRVTDKVNEEKRRKDNSQAVDDLARRVEDWKGHDINSFGDLLLQETFVVIKNDNEREYNVYLFERIICCCKEVGATGKKDKKSNSILKRPPSQRINKLQLKGRIFVNNITGASQIHHRTAGQYLLEVRWRGDTNEEAFTIKCRTDELLRQWQKAINKAVEEAPTRRRAHHLSSGRRSERSANSPASQFPATPMSEYGPTPSSAGASTLSYQSESSFASPYPYYNAAQPPYPPNHGAGHGFDDENEDLYEPSESGRSTPSTRRAAGTRSLPAEQRDLPSMPGRPRAQTEDSNSNVINQWRSQTPGVGGAPSLPRGASHSSTGSDAHSLRSSASSRQLRSKPSTEWGAQPTSLTSSPAASYTRLPGSVDEEMTPRLGGAPVHRQASHGQVPSQYAQGAPPMLRSRSASSPNVYQLPNGRLPDNTNSPQLPDNTRGQDWPGYPHQQQAFGQYPNGKPLHKNGGTSSGGTLASASSISMHKKRFSSSSNGTDRTSASSAHSSGLPYSSATSPATTHPGSLPPSAGLPPLAGCVNGRTAHHPTGALPSSSAVAVRVKVFFGEDTFVVVVLDSVPHAELVDKVLKKIRLCGGGRARVDADALKLKYQDEDGDRIVMTSQEDVGMAFETAKNMAMERGSAAPYELILYASVDL</sequence>
<dbReference type="GO" id="GO:0000935">
    <property type="term" value="C:division septum"/>
    <property type="evidence" value="ECO:0007669"/>
    <property type="project" value="TreeGrafter"/>
</dbReference>
<feature type="compositionally biased region" description="Polar residues" evidence="1">
    <location>
        <begin position="618"/>
        <end position="629"/>
    </location>
</feature>
<dbReference type="EMBL" id="CENE01000032">
    <property type="protein sequence ID" value="CEQ42683.1"/>
    <property type="molecule type" value="Genomic_DNA"/>
</dbReference>
<dbReference type="CDD" id="cd13246">
    <property type="entry name" value="PH_Scd1"/>
    <property type="match status" value="1"/>
</dbReference>
<dbReference type="InterPro" id="IPR036872">
    <property type="entry name" value="CH_dom_sf"/>
</dbReference>
<proteinExistence type="predicted"/>
<dbReference type="GO" id="GO:0030010">
    <property type="term" value="P:establishment of cell polarity"/>
    <property type="evidence" value="ECO:0007669"/>
    <property type="project" value="TreeGrafter"/>
</dbReference>
<dbReference type="SMART" id="SM00666">
    <property type="entry name" value="PB1"/>
    <property type="match status" value="1"/>
</dbReference>
<dbReference type="PANTHER" id="PTHR47339">
    <property type="entry name" value="CELL DIVISION CONTROL PROTEIN 24"/>
    <property type="match status" value="1"/>
</dbReference>
<feature type="compositionally biased region" description="Low complexity" evidence="1">
    <location>
        <begin position="883"/>
        <end position="893"/>
    </location>
</feature>
<evidence type="ECO:0000313" key="5">
    <source>
        <dbReference type="EMBL" id="CEQ42683.1"/>
    </source>
</evidence>
<dbReference type="GO" id="GO:0005634">
    <property type="term" value="C:nucleus"/>
    <property type="evidence" value="ECO:0007669"/>
    <property type="project" value="TreeGrafter"/>
</dbReference>
<accession>A0A0D6ES95</accession>
<feature type="region of interest" description="Disordered" evidence="1">
    <location>
        <begin position="1"/>
        <end position="58"/>
    </location>
</feature>
<dbReference type="GO" id="GO:0005085">
    <property type="term" value="F:guanyl-nucleotide exchange factor activity"/>
    <property type="evidence" value="ECO:0007669"/>
    <property type="project" value="InterPro"/>
</dbReference>
<dbReference type="Gene3D" id="1.10.418.10">
    <property type="entry name" value="Calponin-like domain"/>
    <property type="match status" value="1"/>
</dbReference>
<dbReference type="SMART" id="SM00325">
    <property type="entry name" value="RhoGEF"/>
    <property type="match status" value="1"/>
</dbReference>
<feature type="compositionally biased region" description="Polar residues" evidence="1">
    <location>
        <begin position="839"/>
        <end position="852"/>
    </location>
</feature>
<dbReference type="AlphaFoldDB" id="A0A0D6ES95"/>
<dbReference type="PROSITE" id="PS50003">
    <property type="entry name" value="PH_DOMAIN"/>
    <property type="match status" value="1"/>
</dbReference>
<dbReference type="Pfam" id="PF00621">
    <property type="entry name" value="RhoGEF"/>
    <property type="match status" value="1"/>
</dbReference>
<feature type="compositionally biased region" description="Polar residues" evidence="1">
    <location>
        <begin position="766"/>
        <end position="776"/>
    </location>
</feature>